<proteinExistence type="predicted"/>
<dbReference type="AlphaFoldDB" id="A0A665V044"/>
<dbReference type="Ensembl" id="ENSENLT00000025876.1">
    <property type="protein sequence ID" value="ENSENLP00000025076.1"/>
    <property type="gene ID" value="ENSENLG00000011323.1"/>
</dbReference>
<dbReference type="Proteomes" id="UP000472264">
    <property type="component" value="Chromosome 15"/>
</dbReference>
<name>A0A665V044_ECHNA</name>
<dbReference type="InParanoid" id="A0A665V044"/>
<organism evidence="2 3">
    <name type="scientific">Echeneis naucrates</name>
    <name type="common">Live sharksucker</name>
    <dbReference type="NCBI Taxonomy" id="173247"/>
    <lineage>
        <taxon>Eukaryota</taxon>
        <taxon>Metazoa</taxon>
        <taxon>Chordata</taxon>
        <taxon>Craniata</taxon>
        <taxon>Vertebrata</taxon>
        <taxon>Euteleostomi</taxon>
        <taxon>Actinopterygii</taxon>
        <taxon>Neopterygii</taxon>
        <taxon>Teleostei</taxon>
        <taxon>Neoteleostei</taxon>
        <taxon>Acanthomorphata</taxon>
        <taxon>Carangaria</taxon>
        <taxon>Carangiformes</taxon>
        <taxon>Echeneidae</taxon>
        <taxon>Echeneis</taxon>
    </lineage>
</organism>
<reference evidence="2" key="2">
    <citation type="submission" date="2025-08" db="UniProtKB">
        <authorList>
            <consortium name="Ensembl"/>
        </authorList>
    </citation>
    <scope>IDENTIFICATION</scope>
</reference>
<sequence length="100" mass="11185">MSIVYLLTRRGDVKLLHDSNKNDSKKRLNTELKGHSGRLGASPRECVTACMSRAALVPLRTPRNVTIFVHAAESVLKTSAVKFSLNPAYCHCMKRAFHVY</sequence>
<feature type="compositionally biased region" description="Basic and acidic residues" evidence="1">
    <location>
        <begin position="18"/>
        <end position="34"/>
    </location>
</feature>
<evidence type="ECO:0000256" key="1">
    <source>
        <dbReference type="SAM" id="MobiDB-lite"/>
    </source>
</evidence>
<feature type="region of interest" description="Disordered" evidence="1">
    <location>
        <begin position="18"/>
        <end position="39"/>
    </location>
</feature>
<reference evidence="2" key="3">
    <citation type="submission" date="2025-09" db="UniProtKB">
        <authorList>
            <consortium name="Ensembl"/>
        </authorList>
    </citation>
    <scope>IDENTIFICATION</scope>
</reference>
<accession>A0A665V044</accession>
<keyword evidence="3" id="KW-1185">Reference proteome</keyword>
<protein>
    <submittedName>
        <fullName evidence="2">Uncharacterized protein</fullName>
    </submittedName>
</protein>
<evidence type="ECO:0000313" key="2">
    <source>
        <dbReference type="Ensembl" id="ENSENLP00000025076.1"/>
    </source>
</evidence>
<evidence type="ECO:0000313" key="3">
    <source>
        <dbReference type="Proteomes" id="UP000472264"/>
    </source>
</evidence>
<reference evidence="2" key="1">
    <citation type="submission" date="2021-04" db="EMBL/GenBank/DDBJ databases">
        <authorList>
            <consortium name="Wellcome Sanger Institute Data Sharing"/>
        </authorList>
    </citation>
    <scope>NUCLEOTIDE SEQUENCE [LARGE SCALE GENOMIC DNA]</scope>
</reference>